<comment type="caution">
    <text evidence="2">The sequence shown here is derived from an EMBL/GenBank/DDBJ whole genome shotgun (WGS) entry which is preliminary data.</text>
</comment>
<feature type="compositionally biased region" description="Basic and acidic residues" evidence="1">
    <location>
        <begin position="307"/>
        <end position="317"/>
    </location>
</feature>
<dbReference type="AlphaFoldDB" id="A0AAE0XWW6"/>
<protein>
    <submittedName>
        <fullName evidence="2">Uncharacterized protein</fullName>
    </submittedName>
</protein>
<dbReference type="Proteomes" id="UP001283361">
    <property type="component" value="Unassembled WGS sequence"/>
</dbReference>
<reference evidence="2" key="1">
    <citation type="journal article" date="2023" name="G3 (Bethesda)">
        <title>A reference genome for the long-term kleptoplast-retaining sea slug Elysia crispata morphotype clarki.</title>
        <authorList>
            <person name="Eastman K.E."/>
            <person name="Pendleton A.L."/>
            <person name="Shaikh M.A."/>
            <person name="Suttiyut T."/>
            <person name="Ogas R."/>
            <person name="Tomko P."/>
            <person name="Gavelis G."/>
            <person name="Widhalm J.R."/>
            <person name="Wisecaver J.H."/>
        </authorList>
    </citation>
    <scope>NUCLEOTIDE SEQUENCE</scope>
    <source>
        <strain evidence="2">ECLA1</strain>
    </source>
</reference>
<feature type="region of interest" description="Disordered" evidence="1">
    <location>
        <begin position="377"/>
        <end position="408"/>
    </location>
</feature>
<accession>A0AAE0XWW6</accession>
<organism evidence="2 3">
    <name type="scientific">Elysia crispata</name>
    <name type="common">lettuce slug</name>
    <dbReference type="NCBI Taxonomy" id="231223"/>
    <lineage>
        <taxon>Eukaryota</taxon>
        <taxon>Metazoa</taxon>
        <taxon>Spiralia</taxon>
        <taxon>Lophotrochozoa</taxon>
        <taxon>Mollusca</taxon>
        <taxon>Gastropoda</taxon>
        <taxon>Heterobranchia</taxon>
        <taxon>Euthyneura</taxon>
        <taxon>Panpulmonata</taxon>
        <taxon>Sacoglossa</taxon>
        <taxon>Placobranchoidea</taxon>
        <taxon>Plakobranchidae</taxon>
        <taxon>Elysia</taxon>
    </lineage>
</organism>
<evidence type="ECO:0000256" key="1">
    <source>
        <dbReference type="SAM" id="MobiDB-lite"/>
    </source>
</evidence>
<proteinExistence type="predicted"/>
<sequence>MSVAQTYGLEKIKEEARHFAELPEPEFNALVLQARTFSLAPGRRSSPFTTTTPTSTTSTDTFSINNSSSMSGPQHSNNCHSGSWSGSTLATLADDTSLEQNGIAGDDGCCPMGAEKQFGMDSSKPFSAVRSYGKRPVTNHFAPHQQKQHHIYTQSSPKHEGWDPVRRNCSSPLTVCHELGARKASREYVDHDDVRLDLDPVSTLSADEDSGLPRSSSSHKASSSCLSDNSQDDEDSINYYAGSDRYCHEQDGDDEERQSLLHGRRNSVTAERPRERSLVRVSATCPNPPHDEEIALNTSTGSSEYVESPRSDTENKADNSSCPKSFQMDTLAFRETPHPADRRSPTPMDIHGRLYGNLNHRHHGQFWHYDNSNCDEDESYSRSYDSQRGASGGSTTATTTTGGTSTPASFAVPSQVDVKIPFLGPGLASPAKGRDSAFFSNNMLPEFAKANTLKGRSKGDEATRTRRSSQSGGRLTSELSSWEAMHQCLYSPLLILRYHERTKIIISIMNFLEKINRFYERMTYREIATSLFKKDKVMALMRTWKTCHVLFEVLGVPKRVCSSAADYGRTIEIAQSAVTTRPDPPTAGDRRDLGCFHSLSGSQ</sequence>
<feature type="region of interest" description="Disordered" evidence="1">
    <location>
        <begin position="453"/>
        <end position="476"/>
    </location>
</feature>
<name>A0AAE0XWW6_9GAST</name>
<gene>
    <name evidence="2" type="ORF">RRG08_044717</name>
</gene>
<feature type="compositionally biased region" description="Low complexity" evidence="1">
    <location>
        <begin position="393"/>
        <end position="406"/>
    </location>
</feature>
<feature type="compositionally biased region" description="Polar residues" evidence="1">
    <location>
        <begin position="296"/>
        <end position="305"/>
    </location>
</feature>
<feature type="region of interest" description="Disordered" evidence="1">
    <location>
        <begin position="143"/>
        <end position="164"/>
    </location>
</feature>
<evidence type="ECO:0000313" key="2">
    <source>
        <dbReference type="EMBL" id="KAK3721636.1"/>
    </source>
</evidence>
<feature type="region of interest" description="Disordered" evidence="1">
    <location>
        <begin position="200"/>
        <end position="324"/>
    </location>
</feature>
<keyword evidence="3" id="KW-1185">Reference proteome</keyword>
<dbReference type="EMBL" id="JAWDGP010007392">
    <property type="protein sequence ID" value="KAK3721636.1"/>
    <property type="molecule type" value="Genomic_DNA"/>
</dbReference>
<evidence type="ECO:0000313" key="3">
    <source>
        <dbReference type="Proteomes" id="UP001283361"/>
    </source>
</evidence>
<feature type="compositionally biased region" description="Low complexity" evidence="1">
    <location>
        <begin position="215"/>
        <end position="227"/>
    </location>
</feature>